<gene>
    <name evidence="5" type="ORF">EHW97_03515</name>
</gene>
<evidence type="ECO:0000313" key="5">
    <source>
        <dbReference type="EMBL" id="RQN09324.1"/>
    </source>
</evidence>
<evidence type="ECO:0000256" key="3">
    <source>
        <dbReference type="ARBA" id="ARBA00022729"/>
    </source>
</evidence>
<reference evidence="5 6" key="1">
    <citation type="submission" date="2018-11" db="EMBL/GenBank/DDBJ databases">
        <authorList>
            <person name="Li F."/>
        </authorList>
    </citation>
    <scope>NUCLEOTIDE SEQUENCE [LARGE SCALE GENOMIC DNA]</scope>
    <source>
        <strain evidence="5 6">YS17T</strain>
    </source>
</reference>
<dbReference type="Pfam" id="PF03480">
    <property type="entry name" value="DctP"/>
    <property type="match status" value="1"/>
</dbReference>
<dbReference type="GO" id="GO:0055085">
    <property type="term" value="P:transmembrane transport"/>
    <property type="evidence" value="ECO:0007669"/>
    <property type="project" value="InterPro"/>
</dbReference>
<dbReference type="RefSeq" id="WP_124235779.1">
    <property type="nucleotide sequence ID" value="NZ_JBHUFI010000009.1"/>
</dbReference>
<dbReference type="PIRSF" id="PIRSF006470">
    <property type="entry name" value="DctB"/>
    <property type="match status" value="1"/>
</dbReference>
<evidence type="ECO:0000256" key="1">
    <source>
        <dbReference type="ARBA" id="ARBA00009023"/>
    </source>
</evidence>
<evidence type="ECO:0000313" key="6">
    <source>
        <dbReference type="Proteomes" id="UP000275225"/>
    </source>
</evidence>
<dbReference type="InterPro" id="IPR018389">
    <property type="entry name" value="DctP_fam"/>
</dbReference>
<sequence length="348" mass="37403">MTTHPRRAALAITAVASAALVSACSFGTGAASDGPVTLKLAHVFPESSAVHTAATALAERAPEVTDGRVKFDVYPGSQLGGDEELGAGLASGDVECAFFAATASGLDDRLQLSLLPFIATTYEAVDEIFFDPEGVLQTNEREALEETGITALGFYENDFRGLTNNSRPIETPEDMAGMSFRVPGLSMYTKLFEAWDAKPVAIPFPELYTALQQGTVDGQDNGVVLTYNSRFQEVQKHLTLTRHAYGMGNISCNTGVWESLSEEDREALSEVIDEITADATQEVRDSVAERLNELKEDGVQVVELSDTQRAAFAAIKDEVWASQESVFGADTLDQLRKESQAATEATGE</sequence>
<dbReference type="PANTHER" id="PTHR33376">
    <property type="match status" value="1"/>
</dbReference>
<protein>
    <submittedName>
        <fullName evidence="5">TRAP transporter substrate-binding protein</fullName>
    </submittedName>
</protein>
<dbReference type="GO" id="GO:0030288">
    <property type="term" value="C:outer membrane-bounded periplasmic space"/>
    <property type="evidence" value="ECO:0007669"/>
    <property type="project" value="InterPro"/>
</dbReference>
<dbReference type="NCBIfam" id="NF037995">
    <property type="entry name" value="TRAP_S1"/>
    <property type="match status" value="1"/>
</dbReference>
<dbReference type="InterPro" id="IPR038404">
    <property type="entry name" value="TRAP_DctP_sf"/>
</dbReference>
<organism evidence="5 6">
    <name type="scientific">Aeromicrobium camelliae</name>
    <dbReference type="NCBI Taxonomy" id="1538144"/>
    <lineage>
        <taxon>Bacteria</taxon>
        <taxon>Bacillati</taxon>
        <taxon>Actinomycetota</taxon>
        <taxon>Actinomycetes</taxon>
        <taxon>Propionibacteriales</taxon>
        <taxon>Nocardioidaceae</taxon>
        <taxon>Aeromicrobium</taxon>
    </lineage>
</organism>
<proteinExistence type="inferred from homology"/>
<dbReference type="CDD" id="cd13603">
    <property type="entry name" value="PBP2_TRAP_Siap_TeaA_like"/>
    <property type="match status" value="1"/>
</dbReference>
<accession>A0A3N6YHQ5</accession>
<keyword evidence="6" id="KW-1185">Reference proteome</keyword>
<keyword evidence="2" id="KW-0813">Transport</keyword>
<evidence type="ECO:0000256" key="4">
    <source>
        <dbReference type="SAM" id="SignalP"/>
    </source>
</evidence>
<name>A0A3N6YHQ5_9ACTN</name>
<evidence type="ECO:0000256" key="2">
    <source>
        <dbReference type="ARBA" id="ARBA00022448"/>
    </source>
</evidence>
<dbReference type="InterPro" id="IPR004682">
    <property type="entry name" value="TRAP_DctP"/>
</dbReference>
<dbReference type="NCBIfam" id="TIGR00787">
    <property type="entry name" value="dctP"/>
    <property type="match status" value="1"/>
</dbReference>
<dbReference type="PROSITE" id="PS51257">
    <property type="entry name" value="PROKAR_LIPOPROTEIN"/>
    <property type="match status" value="1"/>
</dbReference>
<comment type="caution">
    <text evidence="5">The sequence shown here is derived from an EMBL/GenBank/DDBJ whole genome shotgun (WGS) entry which is preliminary data.</text>
</comment>
<comment type="similarity">
    <text evidence="1">Belongs to the bacterial solute-binding protein 7 family.</text>
</comment>
<dbReference type="AlphaFoldDB" id="A0A3N6YHQ5"/>
<feature type="signal peptide" evidence="4">
    <location>
        <begin position="1"/>
        <end position="30"/>
    </location>
</feature>
<dbReference type="EMBL" id="RQJX01000003">
    <property type="protein sequence ID" value="RQN09324.1"/>
    <property type="molecule type" value="Genomic_DNA"/>
</dbReference>
<keyword evidence="3 4" id="KW-0732">Signal</keyword>
<dbReference type="OrthoDB" id="9815946at2"/>
<dbReference type="Proteomes" id="UP000275225">
    <property type="component" value="Unassembled WGS sequence"/>
</dbReference>
<dbReference type="PANTHER" id="PTHR33376:SF7">
    <property type="entry name" value="C4-DICARBOXYLATE-BINDING PROTEIN DCTB"/>
    <property type="match status" value="1"/>
</dbReference>
<dbReference type="Gene3D" id="3.40.190.170">
    <property type="entry name" value="Bacterial extracellular solute-binding protein, family 7"/>
    <property type="match status" value="1"/>
</dbReference>
<feature type="chain" id="PRO_5039054900" evidence="4">
    <location>
        <begin position="31"/>
        <end position="348"/>
    </location>
</feature>